<reference evidence="7" key="1">
    <citation type="journal article" date="2019" name="Int. J. Syst. Evol. Microbiol.">
        <title>The Global Catalogue of Microorganisms (GCM) 10K type strain sequencing project: providing services to taxonomists for standard genome sequencing and annotation.</title>
        <authorList>
            <consortium name="The Broad Institute Genomics Platform"/>
            <consortium name="The Broad Institute Genome Sequencing Center for Infectious Disease"/>
            <person name="Wu L."/>
            <person name="Ma J."/>
        </authorList>
    </citation>
    <scope>NUCLEOTIDE SEQUENCE [LARGE SCALE GENOMIC DNA]</scope>
    <source>
        <strain evidence="7">KCTC 42282</strain>
    </source>
</reference>
<dbReference type="SUPFAM" id="SSF53335">
    <property type="entry name" value="S-adenosyl-L-methionine-dependent methyltransferases"/>
    <property type="match status" value="1"/>
</dbReference>
<dbReference type="GO" id="GO:0032259">
    <property type="term" value="P:methylation"/>
    <property type="evidence" value="ECO:0007669"/>
    <property type="project" value="UniProtKB-KW"/>
</dbReference>
<name>A0ABV7UI53_9HYPH</name>
<evidence type="ECO:0000313" key="6">
    <source>
        <dbReference type="EMBL" id="MFC3638380.1"/>
    </source>
</evidence>
<dbReference type="RefSeq" id="WP_376853149.1">
    <property type="nucleotide sequence ID" value="NZ_JBHRYC010000070.1"/>
</dbReference>
<comment type="caution">
    <text evidence="6">The sequence shown here is derived from an EMBL/GenBank/DDBJ whole genome shotgun (WGS) entry which is preliminary data.</text>
</comment>
<keyword evidence="2 6" id="KW-0489">Methyltransferase</keyword>
<dbReference type="EC" id="2.1.1.72" evidence="1"/>
<keyword evidence="3" id="KW-0808">Transferase</keyword>
<dbReference type="GO" id="GO:0008168">
    <property type="term" value="F:methyltransferase activity"/>
    <property type="evidence" value="ECO:0007669"/>
    <property type="project" value="UniProtKB-KW"/>
</dbReference>
<protein>
    <recommendedName>
        <fullName evidence="1">site-specific DNA-methyltransferase (adenine-specific)</fullName>
        <ecNumber evidence="1">2.1.1.72</ecNumber>
    </recommendedName>
</protein>
<evidence type="ECO:0000313" key="7">
    <source>
        <dbReference type="Proteomes" id="UP001595704"/>
    </source>
</evidence>
<evidence type="ECO:0000256" key="2">
    <source>
        <dbReference type="ARBA" id="ARBA00022603"/>
    </source>
</evidence>
<gene>
    <name evidence="6" type="ORF">ACFONL_13540</name>
</gene>
<evidence type="ECO:0000256" key="3">
    <source>
        <dbReference type="ARBA" id="ARBA00022679"/>
    </source>
</evidence>
<feature type="domain" description="DNA methylase N-4/N-6" evidence="5">
    <location>
        <begin position="1"/>
        <end position="37"/>
    </location>
</feature>
<evidence type="ECO:0000259" key="5">
    <source>
        <dbReference type="Pfam" id="PF01555"/>
    </source>
</evidence>
<dbReference type="Gene3D" id="3.40.50.150">
    <property type="entry name" value="Vaccinia Virus protein VP39"/>
    <property type="match status" value="1"/>
</dbReference>
<accession>A0ABV7UI53</accession>
<sequence>MTTLKGQTVYDPMAGSNTTGQVALEMDRRFIASEADARVSERFRIPI</sequence>
<proteinExistence type="predicted"/>
<organism evidence="6 7">
    <name type="scientific">Camelimonas fluminis</name>
    <dbReference type="NCBI Taxonomy" id="1576911"/>
    <lineage>
        <taxon>Bacteria</taxon>
        <taxon>Pseudomonadati</taxon>
        <taxon>Pseudomonadota</taxon>
        <taxon>Alphaproteobacteria</taxon>
        <taxon>Hyphomicrobiales</taxon>
        <taxon>Chelatococcaceae</taxon>
        <taxon>Camelimonas</taxon>
    </lineage>
</organism>
<keyword evidence="7" id="KW-1185">Reference proteome</keyword>
<evidence type="ECO:0000256" key="1">
    <source>
        <dbReference type="ARBA" id="ARBA00011900"/>
    </source>
</evidence>
<dbReference type="InterPro" id="IPR002941">
    <property type="entry name" value="DNA_methylase_N4/N6"/>
</dbReference>
<dbReference type="Pfam" id="PF01555">
    <property type="entry name" value="N6_N4_Mtase"/>
    <property type="match status" value="1"/>
</dbReference>
<dbReference type="Proteomes" id="UP001595704">
    <property type="component" value="Unassembled WGS sequence"/>
</dbReference>
<evidence type="ECO:0000256" key="4">
    <source>
        <dbReference type="ARBA" id="ARBA00047942"/>
    </source>
</evidence>
<dbReference type="InterPro" id="IPR029063">
    <property type="entry name" value="SAM-dependent_MTases_sf"/>
</dbReference>
<comment type="catalytic activity">
    <reaction evidence="4">
        <text>a 2'-deoxyadenosine in DNA + S-adenosyl-L-methionine = an N(6)-methyl-2'-deoxyadenosine in DNA + S-adenosyl-L-homocysteine + H(+)</text>
        <dbReference type="Rhea" id="RHEA:15197"/>
        <dbReference type="Rhea" id="RHEA-COMP:12418"/>
        <dbReference type="Rhea" id="RHEA-COMP:12419"/>
        <dbReference type="ChEBI" id="CHEBI:15378"/>
        <dbReference type="ChEBI" id="CHEBI:57856"/>
        <dbReference type="ChEBI" id="CHEBI:59789"/>
        <dbReference type="ChEBI" id="CHEBI:90615"/>
        <dbReference type="ChEBI" id="CHEBI:90616"/>
        <dbReference type="EC" id="2.1.1.72"/>
    </reaction>
</comment>
<dbReference type="EMBL" id="JBHRYC010000070">
    <property type="protein sequence ID" value="MFC3638380.1"/>
    <property type="molecule type" value="Genomic_DNA"/>
</dbReference>